<dbReference type="GO" id="GO:0071513">
    <property type="term" value="C:phosphopantothenoylcysteine decarboxylase complex"/>
    <property type="evidence" value="ECO:0007669"/>
    <property type="project" value="TreeGrafter"/>
</dbReference>
<dbReference type="EMBL" id="QZWG01000018">
    <property type="protein sequence ID" value="RZB53633.1"/>
    <property type="molecule type" value="Genomic_DNA"/>
</dbReference>
<evidence type="ECO:0000256" key="1">
    <source>
        <dbReference type="ARBA" id="ARBA00022643"/>
    </source>
</evidence>
<keyword evidence="2" id="KW-0456">Lyase</keyword>
<evidence type="ECO:0000313" key="4">
    <source>
        <dbReference type="EMBL" id="RZB53633.1"/>
    </source>
</evidence>
<name>A0A445FXZ3_GLYSO</name>
<dbReference type="PANTHER" id="PTHR14359">
    <property type="entry name" value="HOMO-OLIGOMERIC FLAVIN CONTAINING CYS DECARBOXYLASE FAMILY"/>
    <property type="match status" value="1"/>
</dbReference>
<proteinExistence type="predicted"/>
<feature type="compositionally biased region" description="Polar residues" evidence="3">
    <location>
        <begin position="144"/>
        <end position="153"/>
    </location>
</feature>
<gene>
    <name evidence="4" type="ORF">D0Y65_049531</name>
</gene>
<protein>
    <submittedName>
        <fullName evidence="4">Putative phosphopantothenoylcysteine decarboxylase</fullName>
    </submittedName>
</protein>
<dbReference type="GO" id="GO:0004633">
    <property type="term" value="F:phosphopantothenoylcysteine decarboxylase activity"/>
    <property type="evidence" value="ECO:0007669"/>
    <property type="project" value="TreeGrafter"/>
</dbReference>
<dbReference type="InterPro" id="IPR036551">
    <property type="entry name" value="Flavin_trans-like"/>
</dbReference>
<comment type="caution">
    <text evidence="4">The sequence shown here is derived from an EMBL/GenBank/DDBJ whole genome shotgun (WGS) entry which is preliminary data.</text>
</comment>
<dbReference type="GO" id="GO:0015937">
    <property type="term" value="P:coenzyme A biosynthetic process"/>
    <property type="evidence" value="ECO:0007669"/>
    <property type="project" value="TreeGrafter"/>
</dbReference>
<organism evidence="4 5">
    <name type="scientific">Glycine soja</name>
    <name type="common">Wild soybean</name>
    <dbReference type="NCBI Taxonomy" id="3848"/>
    <lineage>
        <taxon>Eukaryota</taxon>
        <taxon>Viridiplantae</taxon>
        <taxon>Streptophyta</taxon>
        <taxon>Embryophyta</taxon>
        <taxon>Tracheophyta</taxon>
        <taxon>Spermatophyta</taxon>
        <taxon>Magnoliopsida</taxon>
        <taxon>eudicotyledons</taxon>
        <taxon>Gunneridae</taxon>
        <taxon>Pentapetalae</taxon>
        <taxon>rosids</taxon>
        <taxon>fabids</taxon>
        <taxon>Fabales</taxon>
        <taxon>Fabaceae</taxon>
        <taxon>Papilionoideae</taxon>
        <taxon>50 kb inversion clade</taxon>
        <taxon>NPAAA clade</taxon>
        <taxon>indigoferoid/millettioid clade</taxon>
        <taxon>Phaseoleae</taxon>
        <taxon>Glycine</taxon>
        <taxon>Glycine subgen. Soja</taxon>
    </lineage>
</organism>
<feature type="region of interest" description="Disordered" evidence="3">
    <location>
        <begin position="134"/>
        <end position="153"/>
    </location>
</feature>
<dbReference type="SUPFAM" id="SSF52507">
    <property type="entry name" value="Homo-oligomeric flavin-containing Cys decarboxylases, HFCD"/>
    <property type="match status" value="1"/>
</dbReference>
<evidence type="ECO:0000313" key="5">
    <source>
        <dbReference type="Proteomes" id="UP000289340"/>
    </source>
</evidence>
<dbReference type="Gene3D" id="3.40.50.1950">
    <property type="entry name" value="Flavin prenyltransferase-like"/>
    <property type="match status" value="1"/>
</dbReference>
<evidence type="ECO:0000256" key="2">
    <source>
        <dbReference type="ARBA" id="ARBA00022793"/>
    </source>
</evidence>
<dbReference type="GO" id="GO:0010181">
    <property type="term" value="F:FMN binding"/>
    <property type="evidence" value="ECO:0007669"/>
    <property type="project" value="TreeGrafter"/>
</dbReference>
<evidence type="ECO:0000256" key="3">
    <source>
        <dbReference type="SAM" id="MobiDB-lite"/>
    </source>
</evidence>
<accession>A0A445FXZ3</accession>
<keyword evidence="1" id="KW-0288">FMN</keyword>
<keyword evidence="1" id="KW-0285">Flavoprotein</keyword>
<dbReference type="AlphaFoldDB" id="A0A445FXZ3"/>
<keyword evidence="5" id="KW-1185">Reference proteome</keyword>
<dbReference type="PANTHER" id="PTHR14359:SF6">
    <property type="entry name" value="PHOSPHOPANTOTHENOYLCYSTEINE DECARBOXYLASE"/>
    <property type="match status" value="1"/>
</dbReference>
<dbReference type="Proteomes" id="UP000289340">
    <property type="component" value="Chromosome 18"/>
</dbReference>
<keyword evidence="2" id="KW-0210">Decarboxylase</keyword>
<reference evidence="4 5" key="1">
    <citation type="submission" date="2018-09" db="EMBL/GenBank/DDBJ databases">
        <title>A high-quality reference genome of wild soybean provides a powerful tool to mine soybean genomes.</title>
        <authorList>
            <person name="Xie M."/>
            <person name="Chung C.Y.L."/>
            <person name="Li M.-W."/>
            <person name="Wong F.-L."/>
            <person name="Chan T.-F."/>
            <person name="Lam H.-M."/>
        </authorList>
    </citation>
    <scope>NUCLEOTIDE SEQUENCE [LARGE SCALE GENOMIC DNA]</scope>
    <source>
        <strain evidence="5">cv. W05</strain>
        <tissue evidence="4">Hypocotyl of etiolated seedlings</tissue>
    </source>
</reference>
<sequence length="153" mass="16923">MMNDLVKLLPMSSTNQLADIYTKALIPVSLFNFLCKLLLQALHLSMAGMRFTNIAGGLCDDLLTTIVRAWDYRKPLFVAPSMSTCIWRNSFTEEHLGEIDGLGIMLIPPVPVNGDLERAMVEPATIISRVKASYKKQKMEQKEGSSSTSSGQV</sequence>